<accession>A0A6A7A362</accession>
<name>A0A6A7A362_9PLEO</name>
<dbReference type="AlphaFoldDB" id="A0A6A7A362"/>
<proteinExistence type="predicted"/>
<organism evidence="1 2">
    <name type="scientific">Ophiobolus disseminans</name>
    <dbReference type="NCBI Taxonomy" id="1469910"/>
    <lineage>
        <taxon>Eukaryota</taxon>
        <taxon>Fungi</taxon>
        <taxon>Dikarya</taxon>
        <taxon>Ascomycota</taxon>
        <taxon>Pezizomycotina</taxon>
        <taxon>Dothideomycetes</taxon>
        <taxon>Pleosporomycetidae</taxon>
        <taxon>Pleosporales</taxon>
        <taxon>Pleosporineae</taxon>
        <taxon>Phaeosphaeriaceae</taxon>
        <taxon>Ophiobolus</taxon>
    </lineage>
</organism>
<evidence type="ECO:0000313" key="1">
    <source>
        <dbReference type="EMBL" id="KAF2827760.1"/>
    </source>
</evidence>
<dbReference type="OrthoDB" id="3548654at2759"/>
<sequence>MSSIVEGCRLEGLRQDLAYTFGINEEPYSGDFARAARTLRFDAKENEMLSVSLERRRSAYKHGSELTMLSAISRSWNQKSTDARDKVYSVLAFSSLQQQTEDGPKIIVPDYTISGHKLFINVGKSFMLACGPRALSLSGKSELRQTKGLPSWVPYLNSPLFARPLGIDIDETHDATVHASGIAANVAKGFLQTSTLYITPQNELFVSAYKLDAISDLAI</sequence>
<dbReference type="Proteomes" id="UP000799424">
    <property type="component" value="Unassembled WGS sequence"/>
</dbReference>
<evidence type="ECO:0000313" key="2">
    <source>
        <dbReference type="Proteomes" id="UP000799424"/>
    </source>
</evidence>
<protein>
    <submittedName>
        <fullName evidence="1">Uncharacterized protein</fullName>
    </submittedName>
</protein>
<gene>
    <name evidence="1" type="ORF">CC86DRAFT_404808</name>
</gene>
<keyword evidence="2" id="KW-1185">Reference proteome</keyword>
<dbReference type="EMBL" id="MU006223">
    <property type="protein sequence ID" value="KAF2827760.1"/>
    <property type="molecule type" value="Genomic_DNA"/>
</dbReference>
<reference evidence="1" key="1">
    <citation type="journal article" date="2020" name="Stud. Mycol.">
        <title>101 Dothideomycetes genomes: a test case for predicting lifestyles and emergence of pathogens.</title>
        <authorList>
            <person name="Haridas S."/>
            <person name="Albert R."/>
            <person name="Binder M."/>
            <person name="Bloem J."/>
            <person name="Labutti K."/>
            <person name="Salamov A."/>
            <person name="Andreopoulos B."/>
            <person name="Baker S."/>
            <person name="Barry K."/>
            <person name="Bills G."/>
            <person name="Bluhm B."/>
            <person name="Cannon C."/>
            <person name="Castanera R."/>
            <person name="Culley D."/>
            <person name="Daum C."/>
            <person name="Ezra D."/>
            <person name="Gonzalez J."/>
            <person name="Henrissat B."/>
            <person name="Kuo A."/>
            <person name="Liang C."/>
            <person name="Lipzen A."/>
            <person name="Lutzoni F."/>
            <person name="Magnuson J."/>
            <person name="Mondo S."/>
            <person name="Nolan M."/>
            <person name="Ohm R."/>
            <person name="Pangilinan J."/>
            <person name="Park H.-J."/>
            <person name="Ramirez L."/>
            <person name="Alfaro M."/>
            <person name="Sun H."/>
            <person name="Tritt A."/>
            <person name="Yoshinaga Y."/>
            <person name="Zwiers L.-H."/>
            <person name="Turgeon B."/>
            <person name="Goodwin S."/>
            <person name="Spatafora J."/>
            <person name="Crous P."/>
            <person name="Grigoriev I."/>
        </authorList>
    </citation>
    <scope>NUCLEOTIDE SEQUENCE</scope>
    <source>
        <strain evidence="1">CBS 113818</strain>
    </source>
</reference>